<feature type="region of interest" description="Disordered" evidence="1">
    <location>
        <begin position="40"/>
        <end position="79"/>
    </location>
</feature>
<dbReference type="GO" id="GO:0005509">
    <property type="term" value="F:calcium ion binding"/>
    <property type="evidence" value="ECO:0007669"/>
    <property type="project" value="InterPro"/>
</dbReference>
<feature type="domain" description="EF-hand" evidence="2">
    <location>
        <begin position="64"/>
        <end position="99"/>
    </location>
</feature>
<dbReference type="InterPro" id="IPR018247">
    <property type="entry name" value="EF_Hand_1_Ca_BS"/>
</dbReference>
<feature type="compositionally biased region" description="Basic and acidic residues" evidence="1">
    <location>
        <begin position="120"/>
        <end position="129"/>
    </location>
</feature>
<evidence type="ECO:0000259" key="2">
    <source>
        <dbReference type="PROSITE" id="PS50222"/>
    </source>
</evidence>
<dbReference type="PROSITE" id="PS50222">
    <property type="entry name" value="EF_HAND_2"/>
    <property type="match status" value="1"/>
</dbReference>
<accession>A0A2P7QPN8</accession>
<name>A0A2P7QPN8_9SPHN</name>
<protein>
    <submittedName>
        <fullName evidence="3">Histidine kinase</fullName>
    </submittedName>
</protein>
<dbReference type="PROSITE" id="PS00018">
    <property type="entry name" value="EF_HAND_1"/>
    <property type="match status" value="2"/>
</dbReference>
<keyword evidence="3" id="KW-0808">Transferase</keyword>
<proteinExistence type="predicted"/>
<dbReference type="Pfam" id="PF13202">
    <property type="entry name" value="EF-hand_5"/>
    <property type="match status" value="2"/>
</dbReference>
<dbReference type="InterPro" id="IPR011992">
    <property type="entry name" value="EF-hand-dom_pair"/>
</dbReference>
<keyword evidence="3" id="KW-0418">Kinase</keyword>
<comment type="caution">
    <text evidence="3">The sequence shown here is derived from an EMBL/GenBank/DDBJ whole genome shotgun (WGS) entry which is preliminary data.</text>
</comment>
<feature type="region of interest" description="Disordered" evidence="1">
    <location>
        <begin position="119"/>
        <end position="144"/>
    </location>
</feature>
<reference evidence="3 4" key="1">
    <citation type="submission" date="2018-03" db="EMBL/GenBank/DDBJ databases">
        <title>The draft genome of Sphingosinicella sp. GL-C-18.</title>
        <authorList>
            <person name="Liu L."/>
            <person name="Li L."/>
            <person name="Liang L."/>
            <person name="Zhang X."/>
            <person name="Wang T."/>
        </authorList>
    </citation>
    <scope>NUCLEOTIDE SEQUENCE [LARGE SCALE GENOMIC DNA]</scope>
    <source>
        <strain evidence="3 4">GL-C-18</strain>
    </source>
</reference>
<evidence type="ECO:0000256" key="1">
    <source>
        <dbReference type="SAM" id="MobiDB-lite"/>
    </source>
</evidence>
<organism evidence="3 4">
    <name type="scientific">Allosphingosinicella deserti</name>
    <dbReference type="NCBI Taxonomy" id="2116704"/>
    <lineage>
        <taxon>Bacteria</taxon>
        <taxon>Pseudomonadati</taxon>
        <taxon>Pseudomonadota</taxon>
        <taxon>Alphaproteobacteria</taxon>
        <taxon>Sphingomonadales</taxon>
        <taxon>Sphingomonadaceae</taxon>
        <taxon>Allosphingosinicella</taxon>
    </lineage>
</organism>
<feature type="compositionally biased region" description="Low complexity" evidence="1">
    <location>
        <begin position="56"/>
        <end position="65"/>
    </location>
</feature>
<evidence type="ECO:0000313" key="4">
    <source>
        <dbReference type="Proteomes" id="UP000241167"/>
    </source>
</evidence>
<dbReference type="Proteomes" id="UP000241167">
    <property type="component" value="Unassembled WGS sequence"/>
</dbReference>
<dbReference type="Gene3D" id="1.10.238.10">
    <property type="entry name" value="EF-hand"/>
    <property type="match status" value="2"/>
</dbReference>
<dbReference type="RefSeq" id="WP_106513835.1">
    <property type="nucleotide sequence ID" value="NZ_PXYI01000004.1"/>
</dbReference>
<dbReference type="AlphaFoldDB" id="A0A2P7QPN8"/>
<evidence type="ECO:0000313" key="3">
    <source>
        <dbReference type="EMBL" id="PSJ39929.1"/>
    </source>
</evidence>
<dbReference type="EMBL" id="PXYI01000004">
    <property type="protein sequence ID" value="PSJ39929.1"/>
    <property type="molecule type" value="Genomic_DNA"/>
</dbReference>
<keyword evidence="4" id="KW-1185">Reference proteome</keyword>
<dbReference type="GO" id="GO:0016301">
    <property type="term" value="F:kinase activity"/>
    <property type="evidence" value="ECO:0007669"/>
    <property type="project" value="UniProtKB-KW"/>
</dbReference>
<dbReference type="InterPro" id="IPR002048">
    <property type="entry name" value="EF_hand_dom"/>
</dbReference>
<feature type="compositionally biased region" description="Basic and acidic residues" evidence="1">
    <location>
        <begin position="66"/>
        <end position="79"/>
    </location>
</feature>
<dbReference type="OrthoDB" id="7391686at2"/>
<gene>
    <name evidence="3" type="ORF">C7I55_15375</name>
</gene>
<dbReference type="SUPFAM" id="SSF47473">
    <property type="entry name" value="EF-hand"/>
    <property type="match status" value="1"/>
</dbReference>
<sequence>MLRYATGTASVLLFLIAGFFLWKSQGSAENPIPKAPKALAALSAADQTEDARGDEPAATPPAATETSKEEKRFARADKDKDGKITLEELYLPRRKAFARLDTNSDGRLAFEEWSASTNEKFGEADKDRSASLSPAEFATTKPKTKAKPKVCAC</sequence>